<keyword evidence="14" id="KW-0443">Lipid metabolism</keyword>
<keyword evidence="10" id="KW-0152">Cholesterol biosynthesis</keyword>
<evidence type="ECO:0000256" key="17">
    <source>
        <dbReference type="ARBA" id="ARBA00034549"/>
    </source>
</evidence>
<dbReference type="PANTHER" id="PTHR13101">
    <property type="entry name" value="PHOSPHOMEVALONATE KINASE"/>
    <property type="match status" value="1"/>
</dbReference>
<name>A0A132A1G5_SARSC</name>
<dbReference type="EMBL" id="JXLN01009968">
    <property type="protein sequence ID" value="KPM04807.1"/>
    <property type="molecule type" value="Genomic_DNA"/>
</dbReference>
<dbReference type="InterPro" id="IPR005919">
    <property type="entry name" value="Pmev_kin_anim"/>
</dbReference>
<comment type="pathway">
    <text evidence="2">Isoprenoid biosynthesis; isopentenyl diphosphate biosynthesis via mevalonate pathway; isopentenyl diphosphate from (R)-mevalonate: step 2/3.</text>
</comment>
<evidence type="ECO:0000256" key="11">
    <source>
        <dbReference type="ARBA" id="ARBA00022840"/>
    </source>
</evidence>
<evidence type="ECO:0000256" key="12">
    <source>
        <dbReference type="ARBA" id="ARBA00022955"/>
    </source>
</evidence>
<proteinExistence type="predicted"/>
<dbReference type="Pfam" id="PF04275">
    <property type="entry name" value="P-mevalo_kinase"/>
    <property type="match status" value="1"/>
</dbReference>
<evidence type="ECO:0000256" key="9">
    <source>
        <dbReference type="ARBA" id="ARBA00022777"/>
    </source>
</evidence>
<evidence type="ECO:0000256" key="6">
    <source>
        <dbReference type="ARBA" id="ARBA00022548"/>
    </source>
</evidence>
<comment type="subcellular location">
    <subcellularLocation>
        <location evidence="1">Cytoplasm</location>
        <location evidence="1">Cytosol</location>
    </subcellularLocation>
</comment>
<organism evidence="18 19">
    <name type="scientific">Sarcoptes scabiei</name>
    <name type="common">Itch mite</name>
    <name type="synonym">Acarus scabiei</name>
    <dbReference type="NCBI Taxonomy" id="52283"/>
    <lineage>
        <taxon>Eukaryota</taxon>
        <taxon>Metazoa</taxon>
        <taxon>Ecdysozoa</taxon>
        <taxon>Arthropoda</taxon>
        <taxon>Chelicerata</taxon>
        <taxon>Arachnida</taxon>
        <taxon>Acari</taxon>
        <taxon>Acariformes</taxon>
        <taxon>Sarcoptiformes</taxon>
        <taxon>Astigmata</taxon>
        <taxon>Psoroptidia</taxon>
        <taxon>Sarcoptoidea</taxon>
        <taxon>Sarcoptidae</taxon>
        <taxon>Sarcoptinae</taxon>
        <taxon>Sarcoptes</taxon>
    </lineage>
</organism>
<keyword evidence="13" id="KW-0756">Sterol biosynthesis</keyword>
<dbReference type="PANTHER" id="PTHR13101:SF1">
    <property type="entry name" value="PHOSPHOMEVALONATE KINASE"/>
    <property type="match status" value="1"/>
</dbReference>
<keyword evidence="4" id="KW-0963">Cytoplasm</keyword>
<dbReference type="EC" id="2.7.4.2" evidence="3"/>
<evidence type="ECO:0000256" key="16">
    <source>
        <dbReference type="ARBA" id="ARBA00023221"/>
    </source>
</evidence>
<gene>
    <name evidence="18" type="ORF">QR98_0032610</name>
</gene>
<keyword evidence="8" id="KW-0547">Nucleotide-binding</keyword>
<dbReference type="Gene3D" id="3.40.50.300">
    <property type="entry name" value="P-loop containing nucleotide triphosphate hydrolases"/>
    <property type="match status" value="1"/>
</dbReference>
<dbReference type="UniPathway" id="UPA00057">
    <property type="reaction ID" value="UER00099"/>
</dbReference>
<keyword evidence="12" id="KW-0752">Steroid biosynthesis</keyword>
<evidence type="ECO:0000256" key="5">
    <source>
        <dbReference type="ARBA" id="ARBA00022516"/>
    </source>
</evidence>
<dbReference type="Proteomes" id="UP000616769">
    <property type="component" value="Unassembled WGS sequence"/>
</dbReference>
<dbReference type="GO" id="GO:0006695">
    <property type="term" value="P:cholesterol biosynthetic process"/>
    <property type="evidence" value="ECO:0007669"/>
    <property type="project" value="UniProtKB-KW"/>
</dbReference>
<evidence type="ECO:0000256" key="15">
    <source>
        <dbReference type="ARBA" id="ARBA00023166"/>
    </source>
</evidence>
<evidence type="ECO:0000256" key="10">
    <source>
        <dbReference type="ARBA" id="ARBA00022778"/>
    </source>
</evidence>
<keyword evidence="11" id="KW-0067">ATP-binding</keyword>
<dbReference type="GO" id="GO:0005829">
    <property type="term" value="C:cytosol"/>
    <property type="evidence" value="ECO:0007669"/>
    <property type="project" value="UniProtKB-SubCell"/>
</dbReference>
<dbReference type="AlphaFoldDB" id="A0A132A1G5"/>
<dbReference type="GO" id="GO:0004631">
    <property type="term" value="F:phosphomevalonate kinase activity"/>
    <property type="evidence" value="ECO:0007669"/>
    <property type="project" value="UniProtKB-EC"/>
</dbReference>
<evidence type="ECO:0000256" key="7">
    <source>
        <dbReference type="ARBA" id="ARBA00022679"/>
    </source>
</evidence>
<evidence type="ECO:0000256" key="1">
    <source>
        <dbReference type="ARBA" id="ARBA00004514"/>
    </source>
</evidence>
<dbReference type="GO" id="GO:0005524">
    <property type="term" value="F:ATP binding"/>
    <property type="evidence" value="ECO:0007669"/>
    <property type="project" value="UniProtKB-KW"/>
</dbReference>
<dbReference type="GO" id="GO:0019287">
    <property type="term" value="P:isopentenyl diphosphate biosynthetic process, mevalonate pathway"/>
    <property type="evidence" value="ECO:0007669"/>
    <property type="project" value="UniProtKB-UniPathway"/>
</dbReference>
<dbReference type="InterPro" id="IPR027417">
    <property type="entry name" value="P-loop_NTPase"/>
</dbReference>
<keyword evidence="6" id="KW-0153">Cholesterol metabolism</keyword>
<keyword evidence="5" id="KW-0444">Lipid biosynthesis</keyword>
<keyword evidence="16" id="KW-0753">Steroid metabolism</keyword>
<keyword evidence="7" id="KW-0808">Transferase</keyword>
<comment type="caution">
    <text evidence="18">The sequence shown here is derived from an EMBL/GenBank/DDBJ whole genome shotgun (WGS) entry which is preliminary data.</text>
</comment>
<evidence type="ECO:0000256" key="13">
    <source>
        <dbReference type="ARBA" id="ARBA00023011"/>
    </source>
</evidence>
<accession>A0A132A1G5</accession>
<sequence>MVEWSESVRRTDPNYFLRLAIIEAYEKINGSERKIWLLNDARRFCDLKYFSDPTEINLDGDCEVITIRITANDAVRKQRGWIFDDKIDTKPTECGLDSYQSWTYQIHNDTNTIDELQIQLQSVFDRIEKIV</sequence>
<evidence type="ECO:0000256" key="14">
    <source>
        <dbReference type="ARBA" id="ARBA00023098"/>
    </source>
</evidence>
<evidence type="ECO:0000256" key="8">
    <source>
        <dbReference type="ARBA" id="ARBA00022741"/>
    </source>
</evidence>
<dbReference type="VEuPathDB" id="VectorBase:SSCA004933"/>
<keyword evidence="9 18" id="KW-0418">Kinase</keyword>
<evidence type="ECO:0000256" key="2">
    <source>
        <dbReference type="ARBA" id="ARBA00005017"/>
    </source>
</evidence>
<keyword evidence="15" id="KW-1207">Sterol metabolism</keyword>
<evidence type="ECO:0000256" key="4">
    <source>
        <dbReference type="ARBA" id="ARBA00022490"/>
    </source>
</evidence>
<reference evidence="18 19" key="1">
    <citation type="journal article" date="2015" name="Parasit. Vectors">
        <title>Draft genome of the scabies mite.</title>
        <authorList>
            <person name="Rider S.D.Jr."/>
            <person name="Morgan M.S."/>
            <person name="Arlian L.G."/>
        </authorList>
    </citation>
    <scope>NUCLEOTIDE SEQUENCE [LARGE SCALE GENOMIC DNA]</scope>
    <source>
        <strain evidence="18">Arlian Lab</strain>
    </source>
</reference>
<evidence type="ECO:0000256" key="3">
    <source>
        <dbReference type="ARBA" id="ARBA00012958"/>
    </source>
</evidence>
<evidence type="ECO:0000313" key="18">
    <source>
        <dbReference type="EMBL" id="KPM04807.1"/>
    </source>
</evidence>
<evidence type="ECO:0000313" key="19">
    <source>
        <dbReference type="Proteomes" id="UP000616769"/>
    </source>
</evidence>
<protein>
    <recommendedName>
        <fullName evidence="17">Phosphomevalonate kinase</fullName>
        <ecNumber evidence="3">2.7.4.2</ecNumber>
    </recommendedName>
</protein>